<dbReference type="PANTHER" id="PTHR39200:SF1">
    <property type="entry name" value="AUTO-TRANSPORTER ADHESIN HEAD GIN DOMAIN-CONTAINING PROTEIN-RELATED"/>
    <property type="match status" value="1"/>
</dbReference>
<dbReference type="Gene3D" id="2.160.20.120">
    <property type="match status" value="1"/>
</dbReference>
<keyword evidence="4" id="KW-1185">Reference proteome</keyword>
<dbReference type="PROSITE" id="PS51257">
    <property type="entry name" value="PROKAR_LIPOPROTEIN"/>
    <property type="match status" value="1"/>
</dbReference>
<accession>A0A1H4KVR1</accession>
<dbReference type="STRING" id="640635.SAMN04489806_1318"/>
<evidence type="ECO:0000313" key="3">
    <source>
        <dbReference type="EMBL" id="SEB62296.1"/>
    </source>
</evidence>
<dbReference type="OrthoDB" id="7058210at2"/>
<organism evidence="3 4">
    <name type="scientific">Paramicrobacterium humi</name>
    <dbReference type="NCBI Taxonomy" id="640635"/>
    <lineage>
        <taxon>Bacteria</taxon>
        <taxon>Bacillati</taxon>
        <taxon>Actinomycetota</taxon>
        <taxon>Actinomycetes</taxon>
        <taxon>Micrococcales</taxon>
        <taxon>Microbacteriaceae</taxon>
        <taxon>Paramicrobacterium</taxon>
    </lineage>
</organism>
<keyword evidence="1" id="KW-0732">Signal</keyword>
<dbReference type="Proteomes" id="UP000199183">
    <property type="component" value="Unassembled WGS sequence"/>
</dbReference>
<protein>
    <submittedName>
        <fullName evidence="3">Putative auto-transporter adhesin, head GIN domain</fullName>
    </submittedName>
</protein>
<dbReference type="InterPro" id="IPR021255">
    <property type="entry name" value="DUF2807"/>
</dbReference>
<evidence type="ECO:0000256" key="1">
    <source>
        <dbReference type="SAM" id="SignalP"/>
    </source>
</evidence>
<name>A0A1H4KVR1_9MICO</name>
<dbReference type="AlphaFoldDB" id="A0A1H4KVR1"/>
<evidence type="ECO:0000313" key="4">
    <source>
        <dbReference type="Proteomes" id="UP000199183"/>
    </source>
</evidence>
<sequence>MNLRTTGAAASVILCASLLTACSAINPGARATDEREIGDVTAVELDTSGDLVVTLGDEPSLTITAGDRIIDDLTSETDGGVLRLGRKSWGPGTVGPIRYELTVPKLEGVTISGSGDVDADFSGADAVKLAIRGSGDIHATNIDATSLTITLEGSGDITVDGLAADDVTAHIEGSGNITLSGEATEQSLTIEGAGDYDAEELKTVDTIVRIEGSGDVDVFATGTLTANIDGSGSIRYSGDPRVDKSIDGAGEVVPAG</sequence>
<proteinExistence type="predicted"/>
<dbReference type="Pfam" id="PF10988">
    <property type="entry name" value="DUF2807"/>
    <property type="match status" value="1"/>
</dbReference>
<evidence type="ECO:0000259" key="2">
    <source>
        <dbReference type="Pfam" id="PF10988"/>
    </source>
</evidence>
<dbReference type="PANTHER" id="PTHR39200">
    <property type="entry name" value="HYPOTHETICAL EXPORTED PROTEIN"/>
    <property type="match status" value="1"/>
</dbReference>
<reference evidence="3 4" key="1">
    <citation type="submission" date="2016-10" db="EMBL/GenBank/DDBJ databases">
        <authorList>
            <person name="de Groot N.N."/>
        </authorList>
    </citation>
    <scope>NUCLEOTIDE SEQUENCE [LARGE SCALE GENOMIC DNA]</scope>
    <source>
        <strain evidence="3 4">DSM 21799</strain>
    </source>
</reference>
<feature type="chain" id="PRO_5011645061" evidence="1">
    <location>
        <begin position="32"/>
        <end position="256"/>
    </location>
</feature>
<feature type="domain" description="Putative auto-transporter adhesin head GIN" evidence="2">
    <location>
        <begin position="41"/>
        <end position="240"/>
    </location>
</feature>
<dbReference type="RefSeq" id="WP_091181639.1">
    <property type="nucleotide sequence ID" value="NZ_FNRY01000001.1"/>
</dbReference>
<dbReference type="EMBL" id="FNRY01000001">
    <property type="protein sequence ID" value="SEB62296.1"/>
    <property type="molecule type" value="Genomic_DNA"/>
</dbReference>
<gene>
    <name evidence="3" type="ORF">SAMN04489806_1318</name>
</gene>
<feature type="signal peptide" evidence="1">
    <location>
        <begin position="1"/>
        <end position="31"/>
    </location>
</feature>